<evidence type="ECO:0000313" key="10">
    <source>
        <dbReference type="EMBL" id="KAK3056692.1"/>
    </source>
</evidence>
<feature type="domain" description="Xylanolytic transcriptional activator regulatory" evidence="9">
    <location>
        <begin position="263"/>
        <end position="347"/>
    </location>
</feature>
<feature type="compositionally biased region" description="Basic and acidic residues" evidence="8">
    <location>
        <begin position="44"/>
        <end position="55"/>
    </location>
</feature>
<protein>
    <recommendedName>
        <fullName evidence="9">Xylanolytic transcriptional activator regulatory domain-containing protein</fullName>
    </recommendedName>
</protein>
<dbReference type="InterPro" id="IPR052202">
    <property type="entry name" value="Yeast_MetPath_Reg"/>
</dbReference>
<evidence type="ECO:0000256" key="5">
    <source>
        <dbReference type="ARBA" id="ARBA00023125"/>
    </source>
</evidence>
<proteinExistence type="predicted"/>
<dbReference type="InterPro" id="IPR007219">
    <property type="entry name" value="XnlR_reg_dom"/>
</dbReference>
<evidence type="ECO:0000256" key="6">
    <source>
        <dbReference type="ARBA" id="ARBA00023163"/>
    </source>
</evidence>
<dbReference type="GO" id="GO:0045944">
    <property type="term" value="P:positive regulation of transcription by RNA polymerase II"/>
    <property type="evidence" value="ECO:0007669"/>
    <property type="project" value="TreeGrafter"/>
</dbReference>
<evidence type="ECO:0000256" key="3">
    <source>
        <dbReference type="ARBA" id="ARBA00022833"/>
    </source>
</evidence>
<keyword evidence="6" id="KW-0804">Transcription</keyword>
<dbReference type="SMART" id="SM00906">
    <property type="entry name" value="Fungal_trans"/>
    <property type="match status" value="1"/>
</dbReference>
<keyword evidence="11" id="KW-1185">Reference proteome</keyword>
<evidence type="ECO:0000313" key="11">
    <source>
        <dbReference type="Proteomes" id="UP001271007"/>
    </source>
</evidence>
<dbReference type="Pfam" id="PF04082">
    <property type="entry name" value="Fungal_trans"/>
    <property type="match status" value="1"/>
</dbReference>
<evidence type="ECO:0000256" key="1">
    <source>
        <dbReference type="ARBA" id="ARBA00004123"/>
    </source>
</evidence>
<dbReference type="EMBL" id="JAWDJX010000005">
    <property type="protein sequence ID" value="KAK3056692.1"/>
    <property type="molecule type" value="Genomic_DNA"/>
</dbReference>
<keyword evidence="7" id="KW-0539">Nucleus</keyword>
<feature type="region of interest" description="Disordered" evidence="8">
    <location>
        <begin position="109"/>
        <end position="135"/>
    </location>
</feature>
<name>A0AAJ0LVA1_9PEZI</name>
<comment type="subcellular location">
    <subcellularLocation>
        <location evidence="1">Nucleus</location>
    </subcellularLocation>
</comment>
<dbReference type="GO" id="GO:0006351">
    <property type="term" value="P:DNA-templated transcription"/>
    <property type="evidence" value="ECO:0007669"/>
    <property type="project" value="InterPro"/>
</dbReference>
<dbReference type="CDD" id="cd12148">
    <property type="entry name" value="fungal_TF_MHR"/>
    <property type="match status" value="1"/>
</dbReference>
<feature type="region of interest" description="Disordered" evidence="8">
    <location>
        <begin position="44"/>
        <end position="67"/>
    </location>
</feature>
<keyword evidence="5" id="KW-0238">DNA-binding</keyword>
<evidence type="ECO:0000259" key="9">
    <source>
        <dbReference type="SMART" id="SM00906"/>
    </source>
</evidence>
<dbReference type="GO" id="GO:0008270">
    <property type="term" value="F:zinc ion binding"/>
    <property type="evidence" value="ECO:0007669"/>
    <property type="project" value="InterPro"/>
</dbReference>
<evidence type="ECO:0000256" key="4">
    <source>
        <dbReference type="ARBA" id="ARBA00023015"/>
    </source>
</evidence>
<sequence length="734" mass="82224">MNISNCDRCYNKERRYPADHVERLERRLRDVESRNRVLVDELRKARSDESKDAGNRHLSRASPTTTRTTDAISEVSFLSITAAGERQPYLGSTSGVLFASLVRNSVDVPRSRHNSPPLDHLDHGSDLPAVTSTTPRRLEDLPSQALANRLFTAYLDHDATLYPFLAPSVLLDTVGKLYADQLYYTARASAFEVFVFHMILAISTTHCFKHDWHMLPGAELHHACAMKELDLVMAAGGISSLQAILLLCQYRTGSSVKDNSASMWHLVGIASRSCLELGLHKEAMYPVQPSQNLESDKADVYRKREIGRRCFWSVIAMDRICSQILGRPLAIHDEDIDTLLPDSDHDTIVTSPLACTLSGVSRIGIFNHIIRYRLFCGKLQSTLHRKRSPDVTVTDVMNIRDGLAGELEQWHDDLRSLGLPTSTETAAREQSCTLSKVWYEGEKCSLRQDRTACLALRPCRLFETETPADHLVLLFRSVVRKRRTNDLAAFAFTSGGCERSTDASEDIGVGDSCGEHTYSALHKSRQINYSWVTLQSVFMAGLSSIYAVSRHMREARQPLTSEACLLSRDPSTIEVVNVTRACSNVLVAVAERWSALRHCHEVFDKLSDAVLADTIKLQTMPKTVQEAPYPQSATLQNTEESRFERLTDDSQASQQYWNSGGQATSAYPVNVHTSPLAVDNAFLHCFDDLQQLYDQQQLEDPVMHLSQDWLAYLGGTAYPNDYSNQYLGTMAPID</sequence>
<evidence type="ECO:0000256" key="2">
    <source>
        <dbReference type="ARBA" id="ARBA00022723"/>
    </source>
</evidence>
<keyword evidence="3" id="KW-0862">Zinc</keyword>
<evidence type="ECO:0000256" key="8">
    <source>
        <dbReference type="SAM" id="MobiDB-lite"/>
    </source>
</evidence>
<keyword evidence="4" id="KW-0805">Transcription regulation</keyword>
<dbReference type="GO" id="GO:0043565">
    <property type="term" value="F:sequence-specific DNA binding"/>
    <property type="evidence" value="ECO:0007669"/>
    <property type="project" value="TreeGrafter"/>
</dbReference>
<dbReference type="PANTHER" id="PTHR47782:SF12">
    <property type="entry name" value="ZN(II)2CYS6 TRANSCRIPTION FACTOR (EUROFUNG)"/>
    <property type="match status" value="1"/>
</dbReference>
<dbReference type="AlphaFoldDB" id="A0AAJ0LVA1"/>
<gene>
    <name evidence="10" type="ORF">LTR09_002485</name>
</gene>
<evidence type="ECO:0000256" key="7">
    <source>
        <dbReference type="ARBA" id="ARBA00023242"/>
    </source>
</evidence>
<comment type="caution">
    <text evidence="10">The sequence shown here is derived from an EMBL/GenBank/DDBJ whole genome shotgun (WGS) entry which is preliminary data.</text>
</comment>
<dbReference type="GO" id="GO:0000981">
    <property type="term" value="F:DNA-binding transcription factor activity, RNA polymerase II-specific"/>
    <property type="evidence" value="ECO:0007669"/>
    <property type="project" value="TreeGrafter"/>
</dbReference>
<keyword evidence="2" id="KW-0479">Metal-binding</keyword>
<reference evidence="10" key="1">
    <citation type="submission" date="2023-04" db="EMBL/GenBank/DDBJ databases">
        <title>Black Yeasts Isolated from many extreme environments.</title>
        <authorList>
            <person name="Coleine C."/>
            <person name="Stajich J.E."/>
            <person name="Selbmann L."/>
        </authorList>
    </citation>
    <scope>NUCLEOTIDE SEQUENCE</scope>
    <source>
        <strain evidence="10">CCFEE 5312</strain>
    </source>
</reference>
<dbReference type="Proteomes" id="UP001271007">
    <property type="component" value="Unassembled WGS sequence"/>
</dbReference>
<dbReference type="GO" id="GO:0005634">
    <property type="term" value="C:nucleus"/>
    <property type="evidence" value="ECO:0007669"/>
    <property type="project" value="UniProtKB-SubCell"/>
</dbReference>
<organism evidence="10 11">
    <name type="scientific">Extremus antarcticus</name>
    <dbReference type="NCBI Taxonomy" id="702011"/>
    <lineage>
        <taxon>Eukaryota</taxon>
        <taxon>Fungi</taxon>
        <taxon>Dikarya</taxon>
        <taxon>Ascomycota</taxon>
        <taxon>Pezizomycotina</taxon>
        <taxon>Dothideomycetes</taxon>
        <taxon>Dothideomycetidae</taxon>
        <taxon>Mycosphaerellales</taxon>
        <taxon>Extremaceae</taxon>
        <taxon>Extremus</taxon>
    </lineage>
</organism>
<accession>A0AAJ0LVA1</accession>
<dbReference type="PANTHER" id="PTHR47782">
    <property type="entry name" value="ZN(II)2CYS6 TRANSCRIPTION FACTOR (EUROFUNG)-RELATED"/>
    <property type="match status" value="1"/>
</dbReference>